<dbReference type="AlphaFoldDB" id="A0AAD5MSB5"/>
<proteinExistence type="predicted"/>
<accession>A0AAD5MSB5</accession>
<keyword evidence="2" id="KW-1185">Reference proteome</keyword>
<evidence type="ECO:0000313" key="2">
    <source>
        <dbReference type="Proteomes" id="UP001196413"/>
    </source>
</evidence>
<comment type="caution">
    <text evidence="1">The sequence shown here is derived from an EMBL/GenBank/DDBJ whole genome shotgun (WGS) entry which is preliminary data.</text>
</comment>
<reference evidence="1" key="1">
    <citation type="submission" date="2021-06" db="EMBL/GenBank/DDBJ databases">
        <title>Parelaphostrongylus tenuis whole genome reference sequence.</title>
        <authorList>
            <person name="Garwood T.J."/>
            <person name="Larsen P.A."/>
            <person name="Fountain-Jones N.M."/>
            <person name="Garbe J.R."/>
            <person name="Macchietto M.G."/>
            <person name="Kania S.A."/>
            <person name="Gerhold R.W."/>
            <person name="Richards J.E."/>
            <person name="Wolf T.M."/>
        </authorList>
    </citation>
    <scope>NUCLEOTIDE SEQUENCE</scope>
    <source>
        <strain evidence="1">MNPRO001-30</strain>
        <tissue evidence="1">Meninges</tissue>
    </source>
</reference>
<protein>
    <submittedName>
        <fullName evidence="1">Uncharacterized protein</fullName>
    </submittedName>
</protein>
<name>A0AAD5MSB5_PARTN</name>
<evidence type="ECO:0000313" key="1">
    <source>
        <dbReference type="EMBL" id="KAJ1353947.1"/>
    </source>
</evidence>
<gene>
    <name evidence="1" type="ORF">KIN20_010726</name>
</gene>
<organism evidence="1 2">
    <name type="scientific">Parelaphostrongylus tenuis</name>
    <name type="common">Meningeal worm</name>
    <dbReference type="NCBI Taxonomy" id="148309"/>
    <lineage>
        <taxon>Eukaryota</taxon>
        <taxon>Metazoa</taxon>
        <taxon>Ecdysozoa</taxon>
        <taxon>Nematoda</taxon>
        <taxon>Chromadorea</taxon>
        <taxon>Rhabditida</taxon>
        <taxon>Rhabditina</taxon>
        <taxon>Rhabditomorpha</taxon>
        <taxon>Strongyloidea</taxon>
        <taxon>Metastrongylidae</taxon>
        <taxon>Parelaphostrongylus</taxon>
    </lineage>
</organism>
<dbReference type="Proteomes" id="UP001196413">
    <property type="component" value="Unassembled WGS sequence"/>
</dbReference>
<dbReference type="EMBL" id="JAHQIW010001890">
    <property type="protein sequence ID" value="KAJ1353947.1"/>
    <property type="molecule type" value="Genomic_DNA"/>
</dbReference>
<sequence>MVMALKWLSRSWRGSQAYQHAKVACEWSSQWNSENWQDDIHVSSSYSAWTS</sequence>